<protein>
    <submittedName>
        <fullName evidence="1">Uncharacterized protein</fullName>
    </submittedName>
</protein>
<organism evidence="1">
    <name type="scientific">marine metagenome</name>
    <dbReference type="NCBI Taxonomy" id="408172"/>
    <lineage>
        <taxon>unclassified sequences</taxon>
        <taxon>metagenomes</taxon>
        <taxon>ecological metagenomes</taxon>
    </lineage>
</organism>
<accession>A0A381TNJ3</accession>
<gene>
    <name evidence="1" type="ORF">METZ01_LOCUS70243</name>
</gene>
<reference evidence="1" key="1">
    <citation type="submission" date="2018-05" db="EMBL/GenBank/DDBJ databases">
        <authorList>
            <person name="Lanie J.A."/>
            <person name="Ng W.-L."/>
            <person name="Kazmierczak K.M."/>
            <person name="Andrzejewski T.M."/>
            <person name="Davidsen T.M."/>
            <person name="Wayne K.J."/>
            <person name="Tettelin H."/>
            <person name="Glass J.I."/>
            <person name="Rusch D."/>
            <person name="Podicherti R."/>
            <person name="Tsui H.-C.T."/>
            <person name="Winkler M.E."/>
        </authorList>
    </citation>
    <scope>NUCLEOTIDE SEQUENCE</scope>
</reference>
<proteinExistence type="predicted"/>
<sequence length="133" mass="14753">MDQALGLLTLLGRGPGIAVLPGAARRAFATINQIHSPSTQLVFWPCLLKFFIALRIPDLDFEKNHGMVNALTESCTSSTSARHPKALSTSFEKTCMRQIHCPDRLIAMVNKGPYHAQGLFKLKRTQSRTEAYL</sequence>
<dbReference type="EMBL" id="UINC01004862">
    <property type="protein sequence ID" value="SVA17389.1"/>
    <property type="molecule type" value="Genomic_DNA"/>
</dbReference>
<dbReference type="AlphaFoldDB" id="A0A381TNJ3"/>
<name>A0A381TNJ3_9ZZZZ</name>
<evidence type="ECO:0000313" key="1">
    <source>
        <dbReference type="EMBL" id="SVA17389.1"/>
    </source>
</evidence>